<protein>
    <submittedName>
        <fullName evidence="12">Neuropeptide FF receptor 2</fullName>
    </submittedName>
</protein>
<dbReference type="Gene3D" id="1.20.1070.10">
    <property type="entry name" value="Rhodopsin 7-helix transmembrane proteins"/>
    <property type="match status" value="1"/>
</dbReference>
<evidence type="ECO:0000256" key="7">
    <source>
        <dbReference type="ARBA" id="ARBA00023170"/>
    </source>
</evidence>
<evidence type="ECO:0000256" key="10">
    <source>
        <dbReference type="SAM" id="Phobius"/>
    </source>
</evidence>
<evidence type="ECO:0000313" key="13">
    <source>
        <dbReference type="Proteomes" id="UP000198287"/>
    </source>
</evidence>
<proteinExistence type="inferred from homology"/>
<evidence type="ECO:0000256" key="6">
    <source>
        <dbReference type="ARBA" id="ARBA00023136"/>
    </source>
</evidence>
<keyword evidence="5 9" id="KW-0297">G-protein coupled receptor</keyword>
<dbReference type="SMART" id="SM01381">
    <property type="entry name" value="7TM_GPCR_Srsx"/>
    <property type="match status" value="1"/>
</dbReference>
<name>A0A226EKJ1_FOLCA</name>
<dbReference type="GO" id="GO:0005886">
    <property type="term" value="C:plasma membrane"/>
    <property type="evidence" value="ECO:0007669"/>
    <property type="project" value="TreeGrafter"/>
</dbReference>
<feature type="transmembrane region" description="Helical" evidence="10">
    <location>
        <begin position="156"/>
        <end position="177"/>
    </location>
</feature>
<dbReference type="OrthoDB" id="5953793at2759"/>
<dbReference type="InterPro" id="IPR017452">
    <property type="entry name" value="GPCR_Rhodpsn_7TM"/>
</dbReference>
<dbReference type="PROSITE" id="PS50262">
    <property type="entry name" value="G_PROTEIN_RECEP_F1_2"/>
    <property type="match status" value="1"/>
</dbReference>
<dbReference type="PANTHER" id="PTHR45695:SF15">
    <property type="entry name" value="OPSIN RH2"/>
    <property type="match status" value="1"/>
</dbReference>
<dbReference type="Proteomes" id="UP000198287">
    <property type="component" value="Unassembled WGS sequence"/>
</dbReference>
<keyword evidence="3 9" id="KW-0812">Transmembrane</keyword>
<evidence type="ECO:0000256" key="1">
    <source>
        <dbReference type="ARBA" id="ARBA00004141"/>
    </source>
</evidence>
<dbReference type="PROSITE" id="PS00237">
    <property type="entry name" value="G_PROTEIN_RECEP_F1_1"/>
    <property type="match status" value="1"/>
</dbReference>
<dbReference type="EMBL" id="LNIX01000003">
    <property type="protein sequence ID" value="OXA57810.1"/>
    <property type="molecule type" value="Genomic_DNA"/>
</dbReference>
<dbReference type="GO" id="GO:0004930">
    <property type="term" value="F:G protein-coupled receptor activity"/>
    <property type="evidence" value="ECO:0007669"/>
    <property type="project" value="UniProtKB-KW"/>
</dbReference>
<feature type="transmembrane region" description="Helical" evidence="10">
    <location>
        <begin position="206"/>
        <end position="229"/>
    </location>
</feature>
<dbReference type="STRING" id="158441.A0A226EKJ1"/>
<dbReference type="AlphaFoldDB" id="A0A226EKJ1"/>
<feature type="transmembrane region" description="Helical" evidence="10">
    <location>
        <begin position="271"/>
        <end position="292"/>
    </location>
</feature>
<keyword evidence="7 9" id="KW-0675">Receptor</keyword>
<dbReference type="PANTHER" id="PTHR45695">
    <property type="entry name" value="LEUCOKININ RECEPTOR-RELATED"/>
    <property type="match status" value="1"/>
</dbReference>
<organism evidence="12 13">
    <name type="scientific">Folsomia candida</name>
    <name type="common">Springtail</name>
    <dbReference type="NCBI Taxonomy" id="158441"/>
    <lineage>
        <taxon>Eukaryota</taxon>
        <taxon>Metazoa</taxon>
        <taxon>Ecdysozoa</taxon>
        <taxon>Arthropoda</taxon>
        <taxon>Hexapoda</taxon>
        <taxon>Collembola</taxon>
        <taxon>Entomobryomorpha</taxon>
        <taxon>Isotomoidea</taxon>
        <taxon>Isotomidae</taxon>
        <taxon>Proisotominae</taxon>
        <taxon>Folsomia</taxon>
    </lineage>
</organism>
<evidence type="ECO:0000313" key="12">
    <source>
        <dbReference type="EMBL" id="OXA57810.1"/>
    </source>
</evidence>
<comment type="subcellular location">
    <subcellularLocation>
        <location evidence="1">Membrane</location>
        <topology evidence="1">Multi-pass membrane protein</topology>
    </subcellularLocation>
</comment>
<feature type="transmembrane region" description="Helical" evidence="10">
    <location>
        <begin position="118"/>
        <end position="136"/>
    </location>
</feature>
<comment type="caution">
    <text evidence="12">The sequence shown here is derived from an EMBL/GenBank/DDBJ whole genome shotgun (WGS) entry which is preliminary data.</text>
</comment>
<keyword evidence="6 10" id="KW-0472">Membrane</keyword>
<sequence length="357" mass="41121">MRDIWFEVNTTAFHNGNVSINDILEEFTWDHHYLYHHPENIFLIAIYLPVFLIALIANIFVIAVFIKYRSFRTVTNCFLLNLSCADLLVSLICMPAAVGQAIHSAWLFGDFICKASHYMQGVAVGASVFTLTAMSLDRYLAIRHPLKRKNFVTKKLTLKVIFFIWVISLSMFSPILYVRRTDGFRFLTHDFVFCLEEWSNSITQRLFGSVVFVVVYALPGIIMVVAYALMGCTLREVHLFPEMNDDTRQVQIYTLATINLMKERRKVARTLMVLAIVFAFCWLPSSVLGLILDYTAPSSSTKPGTSTSETSEYDLYIKLHRFLILLGHANSSINPFLYCLTRNFRNLAKDWYHSVRR</sequence>
<evidence type="ECO:0000256" key="5">
    <source>
        <dbReference type="ARBA" id="ARBA00023040"/>
    </source>
</evidence>
<keyword evidence="13" id="KW-1185">Reference proteome</keyword>
<feature type="transmembrane region" description="Helical" evidence="10">
    <location>
        <begin position="78"/>
        <end position="98"/>
    </location>
</feature>
<evidence type="ECO:0000256" key="2">
    <source>
        <dbReference type="ARBA" id="ARBA00010663"/>
    </source>
</evidence>
<comment type="similarity">
    <text evidence="2 9">Belongs to the G-protein coupled receptor 1 family.</text>
</comment>
<dbReference type="SUPFAM" id="SSF81321">
    <property type="entry name" value="Family A G protein-coupled receptor-like"/>
    <property type="match status" value="1"/>
</dbReference>
<dbReference type="InterPro" id="IPR000276">
    <property type="entry name" value="GPCR_Rhodpsn"/>
</dbReference>
<feature type="domain" description="G-protein coupled receptors family 1 profile" evidence="11">
    <location>
        <begin position="57"/>
        <end position="338"/>
    </location>
</feature>
<evidence type="ECO:0000259" key="11">
    <source>
        <dbReference type="PROSITE" id="PS50262"/>
    </source>
</evidence>
<keyword evidence="8 9" id="KW-0807">Transducer</keyword>
<dbReference type="OMA" id="TIVCMSA"/>
<evidence type="ECO:0000256" key="3">
    <source>
        <dbReference type="ARBA" id="ARBA00022692"/>
    </source>
</evidence>
<evidence type="ECO:0000256" key="4">
    <source>
        <dbReference type="ARBA" id="ARBA00022989"/>
    </source>
</evidence>
<evidence type="ECO:0000256" key="8">
    <source>
        <dbReference type="ARBA" id="ARBA00023224"/>
    </source>
</evidence>
<dbReference type="PRINTS" id="PR00237">
    <property type="entry name" value="GPCRRHODOPSN"/>
</dbReference>
<dbReference type="CDD" id="cd14993">
    <property type="entry name" value="7tmA_CCKR-like"/>
    <property type="match status" value="1"/>
</dbReference>
<keyword evidence="4 10" id="KW-1133">Transmembrane helix</keyword>
<gene>
    <name evidence="12" type="ORF">Fcan01_07715</name>
</gene>
<evidence type="ECO:0000256" key="9">
    <source>
        <dbReference type="RuleBase" id="RU000688"/>
    </source>
</evidence>
<feature type="transmembrane region" description="Helical" evidence="10">
    <location>
        <begin position="41"/>
        <end position="66"/>
    </location>
</feature>
<reference evidence="12 13" key="1">
    <citation type="submission" date="2015-12" db="EMBL/GenBank/DDBJ databases">
        <title>The genome of Folsomia candida.</title>
        <authorList>
            <person name="Faddeeva A."/>
            <person name="Derks M.F."/>
            <person name="Anvar Y."/>
            <person name="Smit S."/>
            <person name="Van Straalen N."/>
            <person name="Roelofs D."/>
        </authorList>
    </citation>
    <scope>NUCLEOTIDE SEQUENCE [LARGE SCALE GENOMIC DNA]</scope>
    <source>
        <strain evidence="12 13">VU population</strain>
        <tissue evidence="12">Whole body</tissue>
    </source>
</reference>
<dbReference type="Pfam" id="PF00001">
    <property type="entry name" value="7tm_1"/>
    <property type="match status" value="1"/>
</dbReference>
<accession>A0A226EKJ1</accession>